<dbReference type="AlphaFoldDB" id="F0W4U1"/>
<evidence type="ECO:0000313" key="1">
    <source>
        <dbReference type="EMBL" id="CCA16129.1"/>
    </source>
</evidence>
<proteinExistence type="predicted"/>
<organism evidence="1">
    <name type="scientific">Albugo laibachii Nc14</name>
    <dbReference type="NCBI Taxonomy" id="890382"/>
    <lineage>
        <taxon>Eukaryota</taxon>
        <taxon>Sar</taxon>
        <taxon>Stramenopiles</taxon>
        <taxon>Oomycota</taxon>
        <taxon>Peronosporomycetes</taxon>
        <taxon>Albuginales</taxon>
        <taxon>Albuginaceae</taxon>
        <taxon>Albugo</taxon>
    </lineage>
</organism>
<dbReference type="EMBL" id="FR824063">
    <property type="protein sequence ID" value="CCA16129.1"/>
    <property type="molecule type" value="Genomic_DNA"/>
</dbReference>
<dbReference type="HOGENOM" id="CLU_2643169_0_0_1"/>
<reference evidence="1" key="1">
    <citation type="journal article" date="2011" name="PLoS Biol.">
        <title>Gene gain and loss during evolution of obligate parasitism in the white rust pathogen of Arabidopsis thaliana.</title>
        <authorList>
            <person name="Kemen E."/>
            <person name="Gardiner A."/>
            <person name="Schultz-Larsen T."/>
            <person name="Kemen A.C."/>
            <person name="Balmuth A.L."/>
            <person name="Robert-Seilaniantz A."/>
            <person name="Bailey K."/>
            <person name="Holub E."/>
            <person name="Studholme D.J."/>
            <person name="Maclean D."/>
            <person name="Jones J.D."/>
        </authorList>
    </citation>
    <scope>NUCLEOTIDE SEQUENCE</scope>
</reference>
<sequence length="77" mass="8578">MSTYLTSLATAPGGFRWGITRSLSIRENPLQVSPDTSFSLILYEVNSRAYLDVTDSQIVIPILFQDLTIQCLCCMAM</sequence>
<name>F0W4U1_9STRA</name>
<accession>F0W4U1</accession>
<gene>
    <name evidence="1" type="primary">AlNc14C18G1911</name>
    <name evidence="1" type="ORF">ALNC14_022720</name>
</gene>
<protein>
    <submittedName>
        <fullName evidence="1">AlNc14C18G1911 protein</fullName>
    </submittedName>
</protein>
<reference evidence="1" key="2">
    <citation type="submission" date="2011-02" db="EMBL/GenBank/DDBJ databases">
        <authorList>
            <person name="MacLean D."/>
        </authorList>
    </citation>
    <scope>NUCLEOTIDE SEQUENCE</scope>
</reference>